<gene>
    <name evidence="2" type="ORF">SAMN05880501_108141</name>
</gene>
<feature type="transmembrane region" description="Helical" evidence="1">
    <location>
        <begin position="89"/>
        <end position="108"/>
    </location>
</feature>
<keyword evidence="1" id="KW-0812">Transmembrane</keyword>
<dbReference type="AlphaFoldDB" id="A0A285T385"/>
<keyword evidence="1" id="KW-1133">Transmembrane helix</keyword>
<dbReference type="RefSeq" id="WP_097074072.1">
    <property type="nucleotide sequence ID" value="NZ_OBMQ01000008.1"/>
</dbReference>
<feature type="transmembrane region" description="Helical" evidence="1">
    <location>
        <begin position="152"/>
        <end position="172"/>
    </location>
</feature>
<accession>A0A285T385</accession>
<feature type="transmembrane region" description="Helical" evidence="1">
    <location>
        <begin position="7"/>
        <end position="24"/>
    </location>
</feature>
<dbReference type="Proteomes" id="UP000219636">
    <property type="component" value="Unassembled WGS sequence"/>
</dbReference>
<feature type="transmembrane region" description="Helical" evidence="1">
    <location>
        <begin position="113"/>
        <end position="132"/>
    </location>
</feature>
<evidence type="ECO:0000313" key="3">
    <source>
        <dbReference type="Proteomes" id="UP000219636"/>
    </source>
</evidence>
<keyword evidence="3" id="KW-1185">Reference proteome</keyword>
<keyword evidence="1" id="KW-0472">Membrane</keyword>
<evidence type="ECO:0000256" key="1">
    <source>
        <dbReference type="SAM" id="Phobius"/>
    </source>
</evidence>
<sequence>MIKVFNRIDYFLIVIALMGVYGGWKNGNVQLIDYILPLATIIFIYNSKRNSKGRGFSGFLAYFGTTYYFIGHFKSLIPLDNISLLYTNSTHILLYVVIGVITLICMFAHLTTYALTVTWTIYYLLLFIMIVSRDQIGEFFNFINSSTIITSIMMSYSSILMLSIIGGIFLDLQIRNKLVFRP</sequence>
<feature type="transmembrane region" description="Helical" evidence="1">
    <location>
        <begin position="59"/>
        <end position="77"/>
    </location>
</feature>
<reference evidence="3" key="1">
    <citation type="submission" date="2017-08" db="EMBL/GenBank/DDBJ databases">
        <authorList>
            <person name="Varghese N."/>
            <person name="Submissions S."/>
        </authorList>
    </citation>
    <scope>NUCLEOTIDE SEQUENCE [LARGE SCALE GENOMIC DNA]</scope>
    <source>
        <strain evidence="3">JC22</strain>
    </source>
</reference>
<name>A0A285T385_9BACL</name>
<evidence type="ECO:0000313" key="2">
    <source>
        <dbReference type="EMBL" id="SOC15778.1"/>
    </source>
</evidence>
<feature type="transmembrane region" description="Helical" evidence="1">
    <location>
        <begin position="30"/>
        <end position="47"/>
    </location>
</feature>
<proteinExistence type="predicted"/>
<protein>
    <submittedName>
        <fullName evidence="2">Uncharacterized protein</fullName>
    </submittedName>
</protein>
<organism evidence="2 3">
    <name type="scientific">Ureibacillus xyleni</name>
    <dbReference type="NCBI Taxonomy" id="614648"/>
    <lineage>
        <taxon>Bacteria</taxon>
        <taxon>Bacillati</taxon>
        <taxon>Bacillota</taxon>
        <taxon>Bacilli</taxon>
        <taxon>Bacillales</taxon>
        <taxon>Caryophanaceae</taxon>
        <taxon>Ureibacillus</taxon>
    </lineage>
</organism>
<dbReference type="EMBL" id="OBMQ01000008">
    <property type="protein sequence ID" value="SOC15778.1"/>
    <property type="molecule type" value="Genomic_DNA"/>
</dbReference>